<accession>A0AA89ALW9</accession>
<dbReference type="AlphaFoldDB" id="A0AA89ALW9"/>
<keyword evidence="4" id="KW-1185">Reference proteome</keyword>
<evidence type="ECO:0000259" key="1">
    <source>
        <dbReference type="Pfam" id="PF03017"/>
    </source>
</evidence>
<sequence length="176" mass="19554">MGRGKVMYGLEPFAMEDVARSEKGETPGNSRNRGKQPGIYKHFPEAMHHGVGNHEKPWFKSTQTFEESRRKMDKSWMNQLRTSSAYLKGLEEFLDFALANASVDGEIICPCNVRDVVCLKSIINPSKTVAKESIQSIDPSTQVGGEELGPNWCEISIQLDLGLFIPITAGFGEQFG</sequence>
<gene>
    <name evidence="3" type="ORF">RJ639_015825</name>
</gene>
<evidence type="ECO:0000259" key="2">
    <source>
        <dbReference type="Pfam" id="PF13963"/>
    </source>
</evidence>
<name>A0AA89ALW9_9ASTE</name>
<dbReference type="Pfam" id="PF13963">
    <property type="entry name" value="Transpos_assoc"/>
    <property type="match status" value="1"/>
</dbReference>
<organism evidence="3 4">
    <name type="scientific">Escallonia herrerae</name>
    <dbReference type="NCBI Taxonomy" id="1293975"/>
    <lineage>
        <taxon>Eukaryota</taxon>
        <taxon>Viridiplantae</taxon>
        <taxon>Streptophyta</taxon>
        <taxon>Embryophyta</taxon>
        <taxon>Tracheophyta</taxon>
        <taxon>Spermatophyta</taxon>
        <taxon>Magnoliopsida</taxon>
        <taxon>eudicotyledons</taxon>
        <taxon>Gunneridae</taxon>
        <taxon>Pentapetalae</taxon>
        <taxon>asterids</taxon>
        <taxon>campanulids</taxon>
        <taxon>Escalloniales</taxon>
        <taxon>Escalloniaceae</taxon>
        <taxon>Escallonia</taxon>
    </lineage>
</organism>
<dbReference type="InterPro" id="IPR004264">
    <property type="entry name" value="Transposase_23"/>
</dbReference>
<comment type="caution">
    <text evidence="3">The sequence shown here is derived from an EMBL/GenBank/DDBJ whole genome shotgun (WGS) entry which is preliminary data.</text>
</comment>
<feature type="domain" description="Transposase-associated" evidence="2">
    <location>
        <begin position="74"/>
        <end position="112"/>
    </location>
</feature>
<dbReference type="InterPro" id="IPR029480">
    <property type="entry name" value="Transpos_assoc"/>
</dbReference>
<dbReference type="Proteomes" id="UP001188597">
    <property type="component" value="Unassembled WGS sequence"/>
</dbReference>
<dbReference type="Pfam" id="PF03017">
    <property type="entry name" value="Transposase_23"/>
    <property type="match status" value="1"/>
</dbReference>
<dbReference type="EMBL" id="JAVXUP010001882">
    <property type="protein sequence ID" value="KAK3007277.1"/>
    <property type="molecule type" value="Genomic_DNA"/>
</dbReference>
<proteinExistence type="predicted"/>
<protein>
    <submittedName>
        <fullName evidence="3">Uncharacterized protein</fullName>
    </submittedName>
</protein>
<feature type="domain" description="Transposase Tnp1/En/Spm-like" evidence="1">
    <location>
        <begin position="117"/>
        <end position="158"/>
    </location>
</feature>
<evidence type="ECO:0000313" key="4">
    <source>
        <dbReference type="Proteomes" id="UP001188597"/>
    </source>
</evidence>
<reference evidence="3" key="1">
    <citation type="submission" date="2022-12" db="EMBL/GenBank/DDBJ databases">
        <title>Draft genome assemblies for two species of Escallonia (Escalloniales).</title>
        <authorList>
            <person name="Chanderbali A."/>
            <person name="Dervinis C."/>
            <person name="Anghel I."/>
            <person name="Soltis D."/>
            <person name="Soltis P."/>
            <person name="Zapata F."/>
        </authorList>
    </citation>
    <scope>NUCLEOTIDE SEQUENCE</scope>
    <source>
        <strain evidence="3">UCBG64.0493</strain>
        <tissue evidence="3">Leaf</tissue>
    </source>
</reference>
<evidence type="ECO:0000313" key="3">
    <source>
        <dbReference type="EMBL" id="KAK3007277.1"/>
    </source>
</evidence>